<organism evidence="6 7">
    <name type="scientific">Mycolicibacterium goodii</name>
    <name type="common">Mycobacterium goodii</name>
    <dbReference type="NCBI Taxonomy" id="134601"/>
    <lineage>
        <taxon>Bacteria</taxon>
        <taxon>Bacillati</taxon>
        <taxon>Actinomycetota</taxon>
        <taxon>Actinomycetes</taxon>
        <taxon>Mycobacteriales</taxon>
        <taxon>Mycobacteriaceae</taxon>
        <taxon>Mycolicibacterium</taxon>
    </lineage>
</organism>
<dbReference type="PRINTS" id="PR00038">
    <property type="entry name" value="HTHLUXR"/>
</dbReference>
<proteinExistence type="predicted"/>
<dbReference type="InterPro" id="IPR027417">
    <property type="entry name" value="P-loop_NTPase"/>
</dbReference>
<evidence type="ECO:0000256" key="3">
    <source>
        <dbReference type="ARBA" id="ARBA00023163"/>
    </source>
</evidence>
<dbReference type="Pfam" id="PF00196">
    <property type="entry name" value="GerE"/>
    <property type="match status" value="1"/>
</dbReference>
<feature type="region of interest" description="Disordered" evidence="4">
    <location>
        <begin position="1"/>
        <end position="21"/>
    </location>
</feature>
<feature type="domain" description="HTH luxR-type" evidence="5">
    <location>
        <begin position="816"/>
        <end position="881"/>
    </location>
</feature>
<dbReference type="PROSITE" id="PS00622">
    <property type="entry name" value="HTH_LUXR_1"/>
    <property type="match status" value="1"/>
</dbReference>
<keyword evidence="7" id="KW-1185">Reference proteome</keyword>
<dbReference type="InterPro" id="IPR036388">
    <property type="entry name" value="WH-like_DNA-bd_sf"/>
</dbReference>
<dbReference type="PANTHER" id="PTHR44688">
    <property type="entry name" value="DNA-BINDING TRANSCRIPTIONAL ACTIVATOR DEVR_DOSR"/>
    <property type="match status" value="1"/>
</dbReference>
<dbReference type="InterPro" id="IPR011990">
    <property type="entry name" value="TPR-like_helical_dom_sf"/>
</dbReference>
<dbReference type="SUPFAM" id="SSF46894">
    <property type="entry name" value="C-terminal effector domain of the bipartite response regulators"/>
    <property type="match status" value="1"/>
</dbReference>
<dbReference type="CDD" id="cd06170">
    <property type="entry name" value="LuxR_C_like"/>
    <property type="match status" value="1"/>
</dbReference>
<gene>
    <name evidence="6" type="ORF">KL859_13620</name>
</gene>
<dbReference type="Gene3D" id="3.40.50.300">
    <property type="entry name" value="P-loop containing nucleotide triphosphate hydrolases"/>
    <property type="match status" value="1"/>
</dbReference>
<dbReference type="PROSITE" id="PS50043">
    <property type="entry name" value="HTH_LUXR_2"/>
    <property type="match status" value="1"/>
</dbReference>
<dbReference type="InterPro" id="IPR016032">
    <property type="entry name" value="Sig_transdc_resp-reg_C-effctor"/>
</dbReference>
<dbReference type="Proteomes" id="UP000696413">
    <property type="component" value="Unassembled WGS sequence"/>
</dbReference>
<dbReference type="InterPro" id="IPR000792">
    <property type="entry name" value="Tscrpt_reg_LuxR_C"/>
</dbReference>
<comment type="caution">
    <text evidence="6">The sequence shown here is derived from an EMBL/GenBank/DDBJ whole genome shotgun (WGS) entry which is preliminary data.</text>
</comment>
<keyword evidence="1" id="KW-0805">Transcription regulation</keyword>
<evidence type="ECO:0000313" key="6">
    <source>
        <dbReference type="EMBL" id="MBU8823906.1"/>
    </source>
</evidence>
<dbReference type="EMBL" id="JAHBOM010000009">
    <property type="protein sequence ID" value="MBU8823906.1"/>
    <property type="molecule type" value="Genomic_DNA"/>
</dbReference>
<reference evidence="6 7" key="1">
    <citation type="submission" date="2021-05" db="EMBL/GenBank/DDBJ databases">
        <title>Draft Genome Sequences of Clinical Respiratory Isolates of Mycobacterium goodii Recovered in Ireland.</title>
        <authorList>
            <person name="Flanagan P.R."/>
            <person name="Mok S."/>
            <person name="Roycroft E."/>
            <person name="Rogers T.R."/>
            <person name="Fitzgibbon M."/>
        </authorList>
    </citation>
    <scope>NUCLEOTIDE SEQUENCE [LARGE SCALE GENOMIC DNA]</scope>
    <source>
        <strain evidence="6 7">14IE55</strain>
    </source>
</reference>
<dbReference type="PANTHER" id="PTHR44688:SF16">
    <property type="entry name" value="DNA-BINDING TRANSCRIPTIONAL ACTIVATOR DEVR_DOSR"/>
    <property type="match status" value="1"/>
</dbReference>
<dbReference type="SMART" id="SM00421">
    <property type="entry name" value="HTH_LUXR"/>
    <property type="match status" value="1"/>
</dbReference>
<dbReference type="RefSeq" id="WP_214394924.1">
    <property type="nucleotide sequence ID" value="NZ_JAHBOL010000007.1"/>
</dbReference>
<evidence type="ECO:0000256" key="1">
    <source>
        <dbReference type="ARBA" id="ARBA00023015"/>
    </source>
</evidence>
<accession>A0ABS6HMI1</accession>
<protein>
    <submittedName>
        <fullName evidence="6">LuxR C-terminal-related transcriptional regulator</fullName>
    </submittedName>
</protein>
<keyword evidence="2" id="KW-0238">DNA-binding</keyword>
<dbReference type="Gene3D" id="1.10.10.10">
    <property type="entry name" value="Winged helix-like DNA-binding domain superfamily/Winged helix DNA-binding domain"/>
    <property type="match status" value="1"/>
</dbReference>
<keyword evidence="3" id="KW-0804">Transcription</keyword>
<sequence>MPVIGNNNGTPATTSTSPTRQWQLLDRPAEHEAIRSALNSTDCCGVVLIGAAGVGKTTLARTVTSALTTKVHWTACTESSRGIPLGAFAHWVGPTASRDPIALLASARESLVADGDVVVGVDDAHLLDQLSATLLHQFALERAGHVVATVRSGEPVPDAVTSLWKDGYLQRFELRPFTKQQSIALIETVLGGTLEGLSADVMWESSGGNPLFLRNMVEGAVDAGTLTEVNGVWQFRGPTVIPSGLAELLDDRLAHAGDDVMNALKLLSLCEPLDVDAFAELVGEEAVDQAEMRGLIRIVPDGSGALTARFSHPLFAEVVRRRVGTASARKLRGRIATILRDRDLSTAASRIRLAQLCVESDRGADVDLLITAAKDAVFLSNLPLGEQLARAAFDHGGGLPAATLLSRALLWQGHPAQADNILARFPPDHMDEMELVQWGIPRLSILFWSMGDVARAHQVLDQLNDRVTHPILKLIIDATEAGMAVHENRITEGLAIAERVLAHPESPRQATDFAAFACGLAMPVAGRGEAFLPVASRCRAQRKTTDGMIRIMVFYGEVLALAYTGRFDLAQKRAEEYAEFSSAGQFAGWAIAKIMAGAAATHSGRFRDAISAIEQALAALNAETSLPWQLPGRLLLARAYAAVGDAVEAERVLDDAMEHSGSFMALHEPQRMLAKSWVAAAKGAHRSAIDIARSAADLARSSGQLAVEAEALHHCARFGDRTVARRLQGLVDRIDGPLAGLYAQHAAAVAAADPAGLDKVAAAFERAGLLLSAADAAAQAVPLHDKAGHRRQSTESAAHALQLAARCGAASPAIRAAARPLPVTAREREVAALVAQGLLNREIAERLTVSVRTVEGHIYRACIKLGVADRDELARMIWTDLNPPEPEGGQAQ</sequence>
<dbReference type="SUPFAM" id="SSF52540">
    <property type="entry name" value="P-loop containing nucleoside triphosphate hydrolases"/>
    <property type="match status" value="1"/>
</dbReference>
<dbReference type="SUPFAM" id="SSF48452">
    <property type="entry name" value="TPR-like"/>
    <property type="match status" value="1"/>
</dbReference>
<evidence type="ECO:0000256" key="4">
    <source>
        <dbReference type="SAM" id="MobiDB-lite"/>
    </source>
</evidence>
<evidence type="ECO:0000313" key="7">
    <source>
        <dbReference type="Proteomes" id="UP000696413"/>
    </source>
</evidence>
<name>A0ABS6HMI1_MYCGD</name>
<evidence type="ECO:0000256" key="2">
    <source>
        <dbReference type="ARBA" id="ARBA00023125"/>
    </source>
</evidence>
<evidence type="ECO:0000259" key="5">
    <source>
        <dbReference type="PROSITE" id="PS50043"/>
    </source>
</evidence>